<sequence>MGEPVTVDEFISRHKADLQQAGFDDQFASFVYFLLSIDGGDEIVYEKEDDIVVHRIDGCRWLIQVKHSVDKDTKMTDADSDFWKTIDNWLSLYNFCNTDKDKCDFLRMGNRFIIYTNKIVANAFAKQILELRSGDIGSVRPFLQNIEKTVSYYSVVKSLLALKEVELRKFLMRIEILESGDPLENLYNIFLQKFQNPTKADLIVNELLGKMLQEKKRAADSRVELKYLKEDFLIANKGILNKVGDESLSALPYDENTILLPDDIKQWPMVRQMEKVQVIDMNNPEDGRLVTYYGFWYCCENSKQYYYSTQLMTPELEHSIDDRAISYWRISHNKHHQKVHPNSNDETKNDAGANCFYEMMEKEIGEGLRKLQVPFSSGWFLNLSNQPNSKLHWHCDWKNE</sequence>
<proteinExistence type="predicted"/>
<reference evidence="1" key="1">
    <citation type="book" date="2014" name="THE 24TH EUROPEAN CONGRESS OF CLINICAL MICROBIOLOGY AND INFECTIOUS DISEASES" publisher="ECCMID 2014" city="Barcelona, Spain">
        <title>Identification of resistance genes in three multidrug-resistant Bacteroides fragilis isolates by whole genome sequencing.</title>
        <editorList>
            <person name="Unknown"/>
            <person name="A."/>
        </editorList>
        <authorList>
            <person name="Sydenham T.V."/>
            <person name="Hasman H."/>
            <person name="Wang M."/>
            <person name="Soki J."/>
            <person name="Nagy E."/>
            <person name="Justesen U.S."/>
        </authorList>
    </citation>
    <scope>NUCLEOTIDE SEQUENCE</scope>
    <source>
        <strain evidence="1">DCMOUH0018B</strain>
    </source>
</reference>
<gene>
    <name evidence="1" type="ORF">EE52_0214500</name>
</gene>
<dbReference type="EMBL" id="JMZZ02000154">
    <property type="protein sequence ID" value="KFX74136.1"/>
    <property type="molecule type" value="Genomic_DNA"/>
</dbReference>
<reference evidence="1" key="2">
    <citation type="submission" date="2014-07" db="EMBL/GenBank/DDBJ databases">
        <title>Genetics and epidemiology of antimicrobial resistance in B. fragilis group.</title>
        <authorList>
            <person name="Sydenham T.V."/>
            <person name="Hasman H."/>
            <person name="Kemp M."/>
            <person name="Justesen U.S."/>
        </authorList>
    </citation>
    <scope>NUCLEOTIDE SEQUENCE [LARGE SCALE GENOMIC DNA]</scope>
    <source>
        <strain evidence="1">DCMOUH0018B</strain>
    </source>
</reference>
<organism evidence="1">
    <name type="scientific">Bacteroides fragilis</name>
    <dbReference type="NCBI Taxonomy" id="817"/>
    <lineage>
        <taxon>Bacteria</taxon>
        <taxon>Pseudomonadati</taxon>
        <taxon>Bacteroidota</taxon>
        <taxon>Bacteroidia</taxon>
        <taxon>Bacteroidales</taxon>
        <taxon>Bacteroidaceae</taxon>
        <taxon>Bacteroides</taxon>
    </lineage>
</organism>
<accession>A0A0I9S8T7</accession>
<dbReference type="PATRIC" id="fig|817.53.peg.2992"/>
<name>A0A0I9S8T7_BACFG</name>
<dbReference type="RefSeq" id="WP_044300900.1">
    <property type="nucleotide sequence ID" value="NZ_CP036542.1"/>
</dbReference>
<dbReference type="AlphaFoldDB" id="A0A0I9S8T7"/>
<evidence type="ECO:0008006" key="2">
    <source>
        <dbReference type="Google" id="ProtNLM"/>
    </source>
</evidence>
<evidence type="ECO:0000313" key="1">
    <source>
        <dbReference type="EMBL" id="KFX74136.1"/>
    </source>
</evidence>
<comment type="caution">
    <text evidence="1">The sequence shown here is derived from an EMBL/GenBank/DDBJ whole genome shotgun (WGS) entry which is preliminary data.</text>
</comment>
<protein>
    <recommendedName>
        <fullName evidence="2">DUF4297 domain-containing protein</fullName>
    </recommendedName>
</protein>